<dbReference type="PANTHER" id="PTHR45947:SF3">
    <property type="entry name" value="SULFOQUINOVOSYL TRANSFERASE SQD2"/>
    <property type="match status" value="1"/>
</dbReference>
<dbReference type="InterPro" id="IPR001296">
    <property type="entry name" value="Glyco_trans_1"/>
</dbReference>
<evidence type="ECO:0000313" key="3">
    <source>
        <dbReference type="Proteomes" id="UP000006294"/>
    </source>
</evidence>
<evidence type="ECO:0000259" key="1">
    <source>
        <dbReference type="Pfam" id="PF00534"/>
    </source>
</evidence>
<dbReference type="RefSeq" id="WP_015010724.1">
    <property type="nucleotide sequence ID" value="NC_018704.1"/>
</dbReference>
<dbReference type="KEGG" id="axl:AXY_20060"/>
<dbReference type="EMBL" id="AP012050">
    <property type="protein sequence ID" value="BAM48138.1"/>
    <property type="molecule type" value="Genomic_DNA"/>
</dbReference>
<dbReference type="OrthoDB" id="9808602at2"/>
<keyword evidence="2" id="KW-0808">Transferase</keyword>
<sequence length="390" mass="44972">MNENGVDILLMGDNGLDTVGGEQESTKIIINGSKDKYSLGVIQPGKVSKPKPGVEYFDLTEHTRIKHLVKNPLDFIRYILKVRKIINDKKPKVIHTQAQVSFFIVALLKKFRLISKDNHLIHTERGLYTKYNKPFKQLFFFFMKELNTLVTTTEFNMKYWREALEVKRFSLDYKIIENTAGDLFEAYDEVVGKADEGILTVGFAGRYTAWKNWPLAVEISEKLDKVLGDSLHVKMAIGCLDEKALEETKAMYGKLEQTFGSRFDGKININLEEMDKFYYDIDVFILTSNHNTESFGRTLVEAMSRKTIVLTTDAGGSVEVVGNKNNVHKTADEFVDKVMEFFKNKNEMAEEKERNMRRVREVYSLENNLSKHLEMYEEIIGDVYSEDVKI</sequence>
<accession>K0J7X7</accession>
<proteinExistence type="predicted"/>
<dbReference type="CDD" id="cd03801">
    <property type="entry name" value="GT4_PimA-like"/>
    <property type="match status" value="1"/>
</dbReference>
<dbReference type="Pfam" id="PF00534">
    <property type="entry name" value="Glycos_transf_1"/>
    <property type="match status" value="1"/>
</dbReference>
<dbReference type="AlphaFoldDB" id="K0J7X7"/>
<organism evidence="2 3">
    <name type="scientific">Amphibacillus xylanus (strain ATCC 51415 / DSM 6626 / JCM 7361 / LMG 17667 / NBRC 15112 / Ep01)</name>
    <dbReference type="NCBI Taxonomy" id="698758"/>
    <lineage>
        <taxon>Bacteria</taxon>
        <taxon>Bacillati</taxon>
        <taxon>Bacillota</taxon>
        <taxon>Bacilli</taxon>
        <taxon>Bacillales</taxon>
        <taxon>Bacillaceae</taxon>
        <taxon>Amphibacillus</taxon>
    </lineage>
</organism>
<evidence type="ECO:0000313" key="2">
    <source>
        <dbReference type="EMBL" id="BAM48138.1"/>
    </source>
</evidence>
<dbReference type="STRING" id="698758.AXY_20060"/>
<dbReference type="SUPFAM" id="SSF53756">
    <property type="entry name" value="UDP-Glycosyltransferase/glycogen phosphorylase"/>
    <property type="match status" value="1"/>
</dbReference>
<dbReference type="Gene3D" id="3.40.50.2000">
    <property type="entry name" value="Glycogen Phosphorylase B"/>
    <property type="match status" value="2"/>
</dbReference>
<dbReference type="eggNOG" id="COG0438">
    <property type="taxonomic scope" value="Bacteria"/>
</dbReference>
<dbReference type="PANTHER" id="PTHR45947">
    <property type="entry name" value="SULFOQUINOVOSYL TRANSFERASE SQD2"/>
    <property type="match status" value="1"/>
</dbReference>
<dbReference type="PATRIC" id="fig|698758.3.peg.2009"/>
<dbReference type="InterPro" id="IPR050194">
    <property type="entry name" value="Glycosyltransferase_grp1"/>
</dbReference>
<reference evidence="2 3" key="1">
    <citation type="submission" date="2011-01" db="EMBL/GenBank/DDBJ databases">
        <title>Whole genome sequence of Amphibacillus xylinus NBRC 15112.</title>
        <authorList>
            <person name="Nakazawa H."/>
            <person name="Katano Y."/>
            <person name="Nakamura S."/>
            <person name="Sasagawa M."/>
            <person name="Fukada J."/>
            <person name="Arai T."/>
            <person name="Sasakura N."/>
            <person name="Mochizuki D."/>
            <person name="Hosoyama A."/>
            <person name="Harada K."/>
            <person name="Horikawa H."/>
            <person name="Kato Y."/>
            <person name="Harada T."/>
            <person name="Sasaki K."/>
            <person name="Sekiguchi M."/>
            <person name="Hodoyama M."/>
            <person name="Nishiko R."/>
            <person name="Narita H."/>
            <person name="Hanamaki A."/>
            <person name="Hata C."/>
            <person name="Konno Y."/>
            <person name="Niimura Y."/>
            <person name="Yamazaki S."/>
            <person name="Fujita N."/>
        </authorList>
    </citation>
    <scope>NUCLEOTIDE SEQUENCE [LARGE SCALE GENOMIC DNA]</scope>
    <source>
        <strain evidence="3">ATCC 51415 / DSM 6626 / JCM 7361 / LMG 17667 / NBRC 15112 / Ep01</strain>
    </source>
</reference>
<dbReference type="HOGENOM" id="CLU_730919_0_0_9"/>
<protein>
    <submittedName>
        <fullName evidence="2">Putative glycosyltransferase</fullName>
    </submittedName>
</protein>
<dbReference type="Proteomes" id="UP000006294">
    <property type="component" value="Chromosome"/>
</dbReference>
<keyword evidence="3" id="KW-1185">Reference proteome</keyword>
<dbReference type="GO" id="GO:0016757">
    <property type="term" value="F:glycosyltransferase activity"/>
    <property type="evidence" value="ECO:0007669"/>
    <property type="project" value="InterPro"/>
</dbReference>
<name>K0J7X7_AMPXN</name>
<feature type="domain" description="Glycosyl transferase family 1" evidence="1">
    <location>
        <begin position="196"/>
        <end position="353"/>
    </location>
</feature>
<gene>
    <name evidence="2" type="ordered locus">AXY_20060</name>
</gene>